<dbReference type="InterPro" id="IPR005162">
    <property type="entry name" value="Retrotrans_gag_dom"/>
</dbReference>
<dbReference type="InterPro" id="IPR041373">
    <property type="entry name" value="RT_RNaseH"/>
</dbReference>
<feature type="domain" description="Reverse transcriptase RNase H-like" evidence="8">
    <location>
        <begin position="1"/>
        <end position="52"/>
    </location>
</feature>
<evidence type="ECO:0000256" key="5">
    <source>
        <dbReference type="ARBA" id="ARBA00022801"/>
    </source>
</evidence>
<evidence type="ECO:0008006" key="10">
    <source>
        <dbReference type="Google" id="ProtNLM"/>
    </source>
</evidence>
<sequence length="403" mass="45792">MLAVFYAFKKSQPYLVLSKSIAYTDHSALKYLFNKQDAKPRLIRRVLLLQEFDIIIRDKKVTENFAADHLSRLENPHKDVSRADPTLLNDFEMAAEGNGDPHIPDLRIMEELCQPSLNGRGGPIAPIVIQATNFGLKNDMIQQSIKVNGVTDDALRLYLFPHSLTHHVIAWFDRLLRNSINTFEQMDKMFLGKYFPPFMVTKLRNEITNFRQRLDESLFEAWERYKLLIDRCPNHNMLPVTQIDTFYNGLTLRHHDTNNDAAGGTFMKRCPEECYDLIENMTAHHNDWDTSAQQSESSSSITSSSDMEIAALKAETAKINKNLIRVLQVNRQVKEVTLNCETYGGSHSYNDCPATVGQTQNVYVAGAYQGASHGKNPPPTYQAPTYQASGYQALVHQPLIPQP</sequence>
<dbReference type="GO" id="GO:0003964">
    <property type="term" value="F:RNA-directed DNA polymerase activity"/>
    <property type="evidence" value="ECO:0007669"/>
    <property type="project" value="UniProtKB-KW"/>
</dbReference>
<dbReference type="GO" id="GO:0004519">
    <property type="term" value="F:endonuclease activity"/>
    <property type="evidence" value="ECO:0007669"/>
    <property type="project" value="UniProtKB-KW"/>
</dbReference>
<dbReference type="EMBL" id="BKCJ010515825">
    <property type="protein sequence ID" value="GFA92762.1"/>
    <property type="molecule type" value="Genomic_DNA"/>
</dbReference>
<dbReference type="Pfam" id="PF03732">
    <property type="entry name" value="Retrotrans_gag"/>
    <property type="match status" value="1"/>
</dbReference>
<keyword evidence="6" id="KW-0695">RNA-directed DNA polymerase</keyword>
<dbReference type="PANTHER" id="PTHR33223:SF11">
    <property type="entry name" value="ELEMENT PROTEIN, PUTATIVE-RELATED"/>
    <property type="match status" value="1"/>
</dbReference>
<dbReference type="PANTHER" id="PTHR33223">
    <property type="entry name" value="CCHC-TYPE DOMAIN-CONTAINING PROTEIN"/>
    <property type="match status" value="1"/>
</dbReference>
<evidence type="ECO:0000256" key="2">
    <source>
        <dbReference type="ARBA" id="ARBA00022695"/>
    </source>
</evidence>
<dbReference type="SUPFAM" id="SSF56672">
    <property type="entry name" value="DNA/RNA polymerases"/>
    <property type="match status" value="1"/>
</dbReference>
<proteinExistence type="predicted"/>
<keyword evidence="3" id="KW-0540">Nuclease</keyword>
<evidence type="ECO:0000256" key="3">
    <source>
        <dbReference type="ARBA" id="ARBA00022722"/>
    </source>
</evidence>
<comment type="caution">
    <text evidence="9">The sequence shown here is derived from an EMBL/GenBank/DDBJ whole genome shotgun (WGS) entry which is preliminary data.</text>
</comment>
<evidence type="ECO:0000259" key="7">
    <source>
        <dbReference type="Pfam" id="PF03732"/>
    </source>
</evidence>
<name>A0A699KFW5_TANCI</name>
<accession>A0A699KFW5</accession>
<keyword evidence="1" id="KW-0808">Transferase</keyword>
<dbReference type="AlphaFoldDB" id="A0A699KFW5"/>
<reference evidence="9" key="1">
    <citation type="journal article" date="2019" name="Sci. Rep.">
        <title>Draft genome of Tanacetum cinerariifolium, the natural source of mosquito coil.</title>
        <authorList>
            <person name="Yamashiro T."/>
            <person name="Shiraishi A."/>
            <person name="Satake H."/>
            <person name="Nakayama K."/>
        </authorList>
    </citation>
    <scope>NUCLEOTIDE SEQUENCE</scope>
</reference>
<keyword evidence="4" id="KW-0255">Endonuclease</keyword>
<keyword evidence="2" id="KW-0548">Nucleotidyltransferase</keyword>
<evidence type="ECO:0000256" key="6">
    <source>
        <dbReference type="ARBA" id="ARBA00022918"/>
    </source>
</evidence>
<dbReference type="GO" id="GO:0016787">
    <property type="term" value="F:hydrolase activity"/>
    <property type="evidence" value="ECO:0007669"/>
    <property type="project" value="UniProtKB-KW"/>
</dbReference>
<evidence type="ECO:0000256" key="4">
    <source>
        <dbReference type="ARBA" id="ARBA00022759"/>
    </source>
</evidence>
<feature type="domain" description="Retrotransposon gag" evidence="7">
    <location>
        <begin position="159"/>
        <end position="251"/>
    </location>
</feature>
<gene>
    <name evidence="9" type="ORF">Tci_664734</name>
</gene>
<dbReference type="Pfam" id="PF17917">
    <property type="entry name" value="RT_RNaseH"/>
    <property type="match status" value="1"/>
</dbReference>
<evidence type="ECO:0000313" key="9">
    <source>
        <dbReference type="EMBL" id="GFA92762.1"/>
    </source>
</evidence>
<evidence type="ECO:0000256" key="1">
    <source>
        <dbReference type="ARBA" id="ARBA00022679"/>
    </source>
</evidence>
<protein>
    <recommendedName>
        <fullName evidence="10">Reverse transcriptase domain-containing protein</fullName>
    </recommendedName>
</protein>
<dbReference type="InterPro" id="IPR043502">
    <property type="entry name" value="DNA/RNA_pol_sf"/>
</dbReference>
<keyword evidence="5" id="KW-0378">Hydrolase</keyword>
<evidence type="ECO:0000259" key="8">
    <source>
        <dbReference type="Pfam" id="PF17917"/>
    </source>
</evidence>
<organism evidence="9">
    <name type="scientific">Tanacetum cinerariifolium</name>
    <name type="common">Dalmatian daisy</name>
    <name type="synonym">Chrysanthemum cinerariifolium</name>
    <dbReference type="NCBI Taxonomy" id="118510"/>
    <lineage>
        <taxon>Eukaryota</taxon>
        <taxon>Viridiplantae</taxon>
        <taxon>Streptophyta</taxon>
        <taxon>Embryophyta</taxon>
        <taxon>Tracheophyta</taxon>
        <taxon>Spermatophyta</taxon>
        <taxon>Magnoliopsida</taxon>
        <taxon>eudicotyledons</taxon>
        <taxon>Gunneridae</taxon>
        <taxon>Pentapetalae</taxon>
        <taxon>asterids</taxon>
        <taxon>campanulids</taxon>
        <taxon>Asterales</taxon>
        <taxon>Asteraceae</taxon>
        <taxon>Asteroideae</taxon>
        <taxon>Anthemideae</taxon>
        <taxon>Anthemidinae</taxon>
        <taxon>Tanacetum</taxon>
    </lineage>
</organism>